<feature type="binding site" evidence="4">
    <location>
        <position position="298"/>
    </location>
    <ligand>
        <name>ATP</name>
        <dbReference type="ChEBI" id="CHEBI:30616"/>
    </ligand>
</feature>
<evidence type="ECO:0000259" key="6">
    <source>
        <dbReference type="PROSITE" id="PS51112"/>
    </source>
</evidence>
<evidence type="ECO:0000256" key="3">
    <source>
        <dbReference type="ARBA" id="ARBA00022840"/>
    </source>
</evidence>
<dbReference type="Gene3D" id="3.10.20.30">
    <property type="match status" value="1"/>
</dbReference>
<dbReference type="GO" id="GO:0005737">
    <property type="term" value="C:cytoplasm"/>
    <property type="evidence" value="ECO:0007669"/>
    <property type="project" value="UniProtKB-SubCell"/>
</dbReference>
<dbReference type="PRINTS" id="PR00326">
    <property type="entry name" value="GTP1OBG"/>
</dbReference>
<comment type="function">
    <text evidence="4">Hydrolyzes ATP, and can also hydrolyze GTP with lower efficiency. Has lower affinity for GTP.</text>
</comment>
<dbReference type="NCBIfam" id="TIGR00296">
    <property type="entry name" value="TIGR00296 family protein"/>
    <property type="match status" value="1"/>
</dbReference>
<dbReference type="InterPro" id="IPR023192">
    <property type="entry name" value="TGS-like_dom_sf"/>
</dbReference>
<keyword evidence="9" id="KW-1185">Reference proteome</keyword>
<dbReference type="InterPro" id="IPR027485">
    <property type="entry name" value="AMMECR1_N"/>
</dbReference>
<dbReference type="PANTHER" id="PTHR23305:SF18">
    <property type="entry name" value="OBG-TYPE G DOMAIN-CONTAINING PROTEIN"/>
    <property type="match status" value="1"/>
</dbReference>
<dbReference type="InterPro" id="IPR023473">
    <property type="entry name" value="AMMECR1"/>
</dbReference>
<dbReference type="InterPro" id="IPR012676">
    <property type="entry name" value="TGS-like"/>
</dbReference>
<dbReference type="GO" id="GO:0016887">
    <property type="term" value="F:ATP hydrolysis activity"/>
    <property type="evidence" value="ECO:0007669"/>
    <property type="project" value="UniProtKB-UniRule"/>
</dbReference>
<gene>
    <name evidence="8" type="primary">ychF</name>
    <name evidence="8" type="ORF">SNAT2548_LOCUS7615</name>
</gene>
<dbReference type="Pfam" id="PF06071">
    <property type="entry name" value="YchF-GTPase_C"/>
    <property type="match status" value="1"/>
</dbReference>
<feature type="binding site" evidence="4">
    <location>
        <begin position="101"/>
        <end position="106"/>
    </location>
    <ligand>
        <name>ATP</name>
        <dbReference type="ChEBI" id="CHEBI:30616"/>
    </ligand>
</feature>
<dbReference type="GO" id="GO:0046872">
    <property type="term" value="F:metal ion binding"/>
    <property type="evidence" value="ECO:0007669"/>
    <property type="project" value="UniProtKB-KW"/>
</dbReference>
<dbReference type="HAMAP" id="MF_00944">
    <property type="entry name" value="YchF_OLA1_ATPase"/>
    <property type="match status" value="1"/>
</dbReference>
<comment type="subcellular location">
    <subcellularLocation>
        <location evidence="4">Cytoplasm</location>
    </subcellularLocation>
</comment>
<dbReference type="CDD" id="cd01900">
    <property type="entry name" value="YchF"/>
    <property type="match status" value="1"/>
</dbReference>
<keyword evidence="4" id="KW-0378">Hydrolase</keyword>
<dbReference type="PANTHER" id="PTHR23305">
    <property type="entry name" value="OBG GTPASE FAMILY"/>
    <property type="match status" value="1"/>
</dbReference>
<dbReference type="CDD" id="cd04867">
    <property type="entry name" value="TGS_YchF_OLA1"/>
    <property type="match status" value="1"/>
</dbReference>
<dbReference type="GO" id="GO:0043023">
    <property type="term" value="F:ribosomal large subunit binding"/>
    <property type="evidence" value="ECO:0007669"/>
    <property type="project" value="UniProtKB-UniRule"/>
</dbReference>
<dbReference type="GO" id="GO:0005525">
    <property type="term" value="F:GTP binding"/>
    <property type="evidence" value="ECO:0007669"/>
    <property type="project" value="InterPro"/>
</dbReference>
<dbReference type="InterPro" id="IPR013029">
    <property type="entry name" value="YchF_C"/>
</dbReference>
<dbReference type="AlphaFoldDB" id="A0A812JXW6"/>
<dbReference type="PROSITE" id="PS51710">
    <property type="entry name" value="G_OBG"/>
    <property type="match status" value="1"/>
</dbReference>
<evidence type="ECO:0000256" key="2">
    <source>
        <dbReference type="ARBA" id="ARBA00022741"/>
    </source>
</evidence>
<accession>A0A812JXW6</accession>
<sequence length="716" mass="78766">MEGAFVTNVAPRCRQTSAASRQLCQRVGIADVRHPHHPGGRSMATVSTIATVAAVCQLSRRRSRTAFAGGSLRRVCASELTNRASKLQRRGLQTGIVGLPNVGKSTLFNALCDTGEAEAGNFPFCTIDPNMGKAKVPDERLDKLASLANSEKVINEMIEYVDIAGLVRGASKGEGLGNQFLGNIRNVDAIVHVIRCFDDENVTHVDGSVDPVRDIETISLELVFADADQCEKRLKKVEREVVGQVKGAKEEKEALQKVLEVLEEGKPARAANLSEKEEDALKDLSLLSMKPVIYAANVPEDELAEGNDYVKAVQDFAKETGDPVVVVSAQVEAELKSLDAEEVQDYLESLGVKESGCGSLVQATYRTLGLRTYFTCGPKETRAWTIHAGWKAPKAAGVIHTDFEKGFIKAATVSYEDFVECGSEEAAKDKGKLRIEGKEYEVQEADVMHFRILYAMTRLAGQTWQAWDEKKADVTVCSVKKQLLKDVVDPDPSVFKPVLVTGVKAGDVADCPGLSAAELCCFCFQVLRAHLESLPLPRFPPRADPGFKAPLFVTWLKQRRARTAHAHDSELELRGCIGCLEPIHFHSGLSEYAIRSSMKDRRFPPVKLDEVPSLTCRISILHQFEPCAHAFDWQVGVHGVLLNFSDSHGRRFSATYLPEVAKEHGMTREVAIRELVAKSGYSGPCNQEILDCLEVTRYQTIVESLAYRDIGHVLSW</sequence>
<keyword evidence="1" id="KW-0479">Metal-binding</keyword>
<keyword evidence="2 4" id="KW-0547">Nucleotide-binding</keyword>
<dbReference type="Pfam" id="PF01871">
    <property type="entry name" value="AMMECR1"/>
    <property type="match status" value="1"/>
</dbReference>
<dbReference type="InterPro" id="IPR031167">
    <property type="entry name" value="G_OBG"/>
</dbReference>
<comment type="similarity">
    <text evidence="4">Belongs to the TRAFAC class OBG-HflX-like GTPase superfamily. OBG GTPase family. YchF/OLA1 subfamily.</text>
</comment>
<dbReference type="Proteomes" id="UP000604046">
    <property type="component" value="Unassembled WGS sequence"/>
</dbReference>
<dbReference type="InterPro" id="IPR041706">
    <property type="entry name" value="YchF_N"/>
</dbReference>
<keyword evidence="5" id="KW-0175">Coiled coil</keyword>
<dbReference type="InterPro" id="IPR004396">
    <property type="entry name" value="ATPase_YchF/OLA1"/>
</dbReference>
<name>A0A812JXW6_9DINO</name>
<keyword evidence="4" id="KW-0963">Cytoplasm</keyword>
<dbReference type="EMBL" id="CAJNDS010000534">
    <property type="protein sequence ID" value="CAE7216208.1"/>
    <property type="molecule type" value="Genomic_DNA"/>
</dbReference>
<dbReference type="InterPro" id="IPR006073">
    <property type="entry name" value="GTP-bd"/>
</dbReference>
<dbReference type="PROSITE" id="PS51112">
    <property type="entry name" value="AMMECR1"/>
    <property type="match status" value="1"/>
</dbReference>
<evidence type="ECO:0000313" key="8">
    <source>
        <dbReference type="EMBL" id="CAE7216208.1"/>
    </source>
</evidence>
<feature type="coiled-coil region" evidence="5">
    <location>
        <begin position="220"/>
        <end position="265"/>
    </location>
</feature>
<feature type="domain" description="OBG-type G" evidence="7">
    <location>
        <begin position="92"/>
        <end position="347"/>
    </location>
</feature>
<dbReference type="InterPro" id="IPR012675">
    <property type="entry name" value="Beta-grasp_dom_sf"/>
</dbReference>
<dbReference type="Gene3D" id="3.40.50.300">
    <property type="entry name" value="P-loop containing nucleotide triphosphate hydrolases"/>
    <property type="match status" value="1"/>
</dbReference>
<proteinExistence type="inferred from homology"/>
<dbReference type="InterPro" id="IPR036071">
    <property type="entry name" value="AMMECR1_dom_sf"/>
</dbReference>
<keyword evidence="3 4" id="KW-0067">ATP-binding</keyword>
<dbReference type="SUPFAM" id="SSF52540">
    <property type="entry name" value="P-loop containing nucleoside triphosphate hydrolases"/>
    <property type="match status" value="1"/>
</dbReference>
<comment type="subunit">
    <text evidence="4">Monomer.</text>
</comment>
<organism evidence="8 9">
    <name type="scientific">Symbiodinium natans</name>
    <dbReference type="NCBI Taxonomy" id="878477"/>
    <lineage>
        <taxon>Eukaryota</taxon>
        <taxon>Sar</taxon>
        <taxon>Alveolata</taxon>
        <taxon>Dinophyceae</taxon>
        <taxon>Suessiales</taxon>
        <taxon>Symbiodiniaceae</taxon>
        <taxon>Symbiodinium</taxon>
    </lineage>
</organism>
<dbReference type="OrthoDB" id="424823at2759"/>
<dbReference type="SUPFAM" id="SSF81271">
    <property type="entry name" value="TGS-like"/>
    <property type="match status" value="1"/>
</dbReference>
<evidence type="ECO:0000259" key="7">
    <source>
        <dbReference type="PROSITE" id="PS51710"/>
    </source>
</evidence>
<protein>
    <recommendedName>
        <fullName evidence="4">Obg-like ATPase 1</fullName>
    </recommendedName>
</protein>
<dbReference type="SUPFAM" id="SSF143447">
    <property type="entry name" value="AMMECR1-like"/>
    <property type="match status" value="1"/>
</dbReference>
<evidence type="ECO:0000313" key="9">
    <source>
        <dbReference type="Proteomes" id="UP000604046"/>
    </source>
</evidence>
<dbReference type="GO" id="GO:0005524">
    <property type="term" value="F:ATP binding"/>
    <property type="evidence" value="ECO:0007669"/>
    <property type="project" value="UniProtKB-UniRule"/>
</dbReference>
<evidence type="ECO:0000256" key="5">
    <source>
        <dbReference type="SAM" id="Coils"/>
    </source>
</evidence>
<dbReference type="FunFam" id="3.10.20.30:FF:000001">
    <property type="entry name" value="Ribosome-binding ATPase YchF"/>
    <property type="match status" value="1"/>
</dbReference>
<comment type="caution">
    <text evidence="8">The sequence shown here is derived from an EMBL/GenBank/DDBJ whole genome shotgun (WGS) entry which is preliminary data.</text>
</comment>
<evidence type="ECO:0000256" key="1">
    <source>
        <dbReference type="ARBA" id="ARBA00022723"/>
    </source>
</evidence>
<dbReference type="Gene3D" id="3.30.700.20">
    <property type="entry name" value="Hypothetical protein ph0010, domain 1"/>
    <property type="match status" value="1"/>
</dbReference>
<feature type="domain" description="AMMECR1" evidence="6">
    <location>
        <begin position="508"/>
        <end position="714"/>
    </location>
</feature>
<dbReference type="NCBIfam" id="TIGR00092">
    <property type="entry name" value="redox-regulated ATPase YchF"/>
    <property type="match status" value="1"/>
</dbReference>
<dbReference type="InterPro" id="IPR027417">
    <property type="entry name" value="P-loop_NTPase"/>
</dbReference>
<reference evidence="8" key="1">
    <citation type="submission" date="2021-02" db="EMBL/GenBank/DDBJ databases">
        <authorList>
            <person name="Dougan E. K."/>
            <person name="Rhodes N."/>
            <person name="Thang M."/>
            <person name="Chan C."/>
        </authorList>
    </citation>
    <scope>NUCLEOTIDE SEQUENCE</scope>
</reference>
<dbReference type="InterPro" id="IPR002733">
    <property type="entry name" value="AMMECR1_domain"/>
</dbReference>
<dbReference type="Gene3D" id="1.10.150.300">
    <property type="entry name" value="TGS-like domain"/>
    <property type="match status" value="1"/>
</dbReference>
<dbReference type="FunFam" id="1.10.150.300:FF:000001">
    <property type="entry name" value="Ribosome-binding ATPase YchF"/>
    <property type="match status" value="1"/>
</dbReference>
<dbReference type="Pfam" id="PF01926">
    <property type="entry name" value="MMR_HSR1"/>
    <property type="match status" value="1"/>
</dbReference>
<evidence type="ECO:0000256" key="4">
    <source>
        <dbReference type="HAMAP-Rule" id="MF_03167"/>
    </source>
</evidence>